<dbReference type="Pfam" id="PF14897">
    <property type="entry name" value="EpsG"/>
    <property type="match status" value="1"/>
</dbReference>
<keyword evidence="1" id="KW-1133">Transmembrane helix</keyword>
<feature type="transmembrane region" description="Helical" evidence="1">
    <location>
        <begin position="199"/>
        <end position="221"/>
    </location>
</feature>
<proteinExistence type="predicted"/>
<keyword evidence="1" id="KW-0812">Transmembrane</keyword>
<evidence type="ECO:0000313" key="2">
    <source>
        <dbReference type="EMBL" id="MBC5581183.1"/>
    </source>
</evidence>
<keyword evidence="3" id="KW-1185">Reference proteome</keyword>
<name>A0A923L1F4_9FIRM</name>
<feature type="transmembrane region" description="Helical" evidence="1">
    <location>
        <begin position="164"/>
        <end position="187"/>
    </location>
</feature>
<comment type="caution">
    <text evidence="2">The sequence shown here is derived from an EMBL/GenBank/DDBJ whole genome shotgun (WGS) entry which is preliminary data.</text>
</comment>
<feature type="transmembrane region" description="Helical" evidence="1">
    <location>
        <begin position="80"/>
        <end position="107"/>
    </location>
</feature>
<protein>
    <submittedName>
        <fullName evidence="2">EpsG family protein</fullName>
    </submittedName>
</protein>
<gene>
    <name evidence="2" type="ORF">H8S23_06655</name>
</gene>
<reference evidence="2" key="1">
    <citation type="submission" date="2020-08" db="EMBL/GenBank/DDBJ databases">
        <title>Genome public.</title>
        <authorList>
            <person name="Liu C."/>
            <person name="Sun Q."/>
        </authorList>
    </citation>
    <scope>NUCLEOTIDE SEQUENCE</scope>
    <source>
        <strain evidence="2">BX8</strain>
    </source>
</reference>
<accession>A0A923L1F4</accession>
<dbReference type="AlphaFoldDB" id="A0A923L1F4"/>
<dbReference type="InterPro" id="IPR049458">
    <property type="entry name" value="EpsG-like"/>
</dbReference>
<feature type="transmembrane region" description="Helical" evidence="1">
    <location>
        <begin position="296"/>
        <end position="313"/>
    </location>
</feature>
<keyword evidence="1" id="KW-0472">Membrane</keyword>
<dbReference type="EMBL" id="JACONZ010000002">
    <property type="protein sequence ID" value="MBC5581183.1"/>
    <property type="molecule type" value="Genomic_DNA"/>
</dbReference>
<feature type="transmembrane region" description="Helical" evidence="1">
    <location>
        <begin position="320"/>
        <end position="341"/>
    </location>
</feature>
<feature type="transmembrane region" description="Helical" evidence="1">
    <location>
        <begin position="119"/>
        <end position="137"/>
    </location>
</feature>
<sequence length="361" mass="41159">MYNLPTPLSNGKRVIRIKKMKSFSIRKSMILSLILLGTLIVITSQYCDMTDYECYYREYNSIMHTGKVGLTHIFEPGYVALSYIGASLGIPFEVFYAVYMSITLLLLFDFYRKQVKSPFFPLLLFIIFPYINYVQQIRSALGTAIVLQGLDGLIANRENAKRKYLILVCIATLLQISNVVLVGFILLDKISCKMLEKVVGLILIIGPIAYQPLTKLIVFILTEVPFLNRLLHNINSDLKVSKFSLVNIVLFFLLYLLLMVLRHTSSNLSIKTVNLYKLSLMSVSTIFFVVVTANAYRIAVMLLPIIYITLIKLSSKQHGLVRIAINTGVLLFGGVMLYVYWGPHNTEMHYILTQVMWKVHP</sequence>
<evidence type="ECO:0000313" key="3">
    <source>
        <dbReference type="Proteomes" id="UP000659630"/>
    </source>
</evidence>
<organism evidence="2 3">
    <name type="scientific">Anaerofilum hominis</name>
    <dbReference type="NCBI Taxonomy" id="2763016"/>
    <lineage>
        <taxon>Bacteria</taxon>
        <taxon>Bacillati</taxon>
        <taxon>Bacillota</taxon>
        <taxon>Clostridia</taxon>
        <taxon>Eubacteriales</taxon>
        <taxon>Oscillospiraceae</taxon>
        <taxon>Anaerofilum</taxon>
    </lineage>
</organism>
<feature type="transmembrane region" description="Helical" evidence="1">
    <location>
        <begin position="241"/>
        <end position="261"/>
    </location>
</feature>
<dbReference type="Proteomes" id="UP000659630">
    <property type="component" value="Unassembled WGS sequence"/>
</dbReference>
<dbReference type="RefSeq" id="WP_186887547.1">
    <property type="nucleotide sequence ID" value="NZ_JACONZ010000002.1"/>
</dbReference>
<evidence type="ECO:0000256" key="1">
    <source>
        <dbReference type="SAM" id="Phobius"/>
    </source>
</evidence>